<proteinExistence type="predicted"/>
<dbReference type="EMBL" id="FN545170">
    <property type="protein sequence ID" value="CBA72086.1"/>
    <property type="molecule type" value="Genomic_DNA"/>
</dbReference>
<dbReference type="AlphaFoldDB" id="D2TXG9"/>
<reference evidence="1" key="1">
    <citation type="journal article" date="2010" name="Insect Mol. Biol.">
        <title>The draft genome sequence of Arsenophonus nasoniae, son-killer bacterium of Nasonia vitripennis, reveals genes associated with virulence and symbiosis.</title>
        <authorList>
            <person name="Wilkes T."/>
            <person name="Darby A.C."/>
            <person name="Choi J."/>
            <person name="Colborne J.K."/>
            <person name="Werren J.H."/>
            <person name="Hurst G.D.D."/>
        </authorList>
    </citation>
    <scope>NUCLEOTIDE SEQUENCE</scope>
</reference>
<accession>D2TXG9</accession>
<protein>
    <submittedName>
        <fullName evidence="1">Secreted effector protein</fullName>
    </submittedName>
</protein>
<name>D2TXG9_9GAMM</name>
<gene>
    <name evidence="1" type="ORF">ARN_07900</name>
</gene>
<evidence type="ECO:0000313" key="1">
    <source>
        <dbReference type="EMBL" id="CBA72086.1"/>
    </source>
</evidence>
<sequence length="44" mass="4929">ENNKLCPYLKNNNGIIMAEQIGLFVQGQLEQYTTPVTKLNAYVG</sequence>
<feature type="non-terminal residue" evidence="1">
    <location>
        <position position="1"/>
    </location>
</feature>
<organism evidence="1">
    <name type="scientific">Arsenophonus nasoniae</name>
    <name type="common">son-killer infecting Nasonia vitripennis</name>
    <dbReference type="NCBI Taxonomy" id="638"/>
    <lineage>
        <taxon>Bacteria</taxon>
        <taxon>Pseudomonadati</taxon>
        <taxon>Pseudomonadota</taxon>
        <taxon>Gammaproteobacteria</taxon>
        <taxon>Enterobacterales</taxon>
        <taxon>Morganellaceae</taxon>
        <taxon>Arsenophonus</taxon>
    </lineage>
</organism>